<organism evidence="2 3">
    <name type="scientific">Constantimarinum furrinae</name>
    <dbReference type="NCBI Taxonomy" id="2562285"/>
    <lineage>
        <taxon>Bacteria</taxon>
        <taxon>Pseudomonadati</taxon>
        <taxon>Bacteroidota</taxon>
        <taxon>Flavobacteriia</taxon>
        <taxon>Flavobacteriales</taxon>
        <taxon>Flavobacteriaceae</taxon>
        <taxon>Altibacter/Constantimarinum group</taxon>
        <taxon>Constantimarinum</taxon>
    </lineage>
</organism>
<evidence type="ECO:0000313" key="2">
    <source>
        <dbReference type="EMBL" id="QNJ99068.1"/>
    </source>
</evidence>
<keyword evidence="3" id="KW-1185">Reference proteome</keyword>
<evidence type="ECO:0000313" key="3">
    <source>
        <dbReference type="Proteomes" id="UP000515514"/>
    </source>
</evidence>
<keyword evidence="1" id="KW-1133">Transmembrane helix</keyword>
<feature type="transmembrane region" description="Helical" evidence="1">
    <location>
        <begin position="116"/>
        <end position="135"/>
    </location>
</feature>
<sequence>MRLYAKIYIIAYALFIITIFLLPLFSFEGYSVAQNSINELGAQKVPGNWIANDTIVILSLAIALLATKQLNLYWKQLAILYFFCFSFLLTGVYQLASPDTYQYIFNYTDDAFHSLFTIIAGFAFCLFCISFIFIIEKKNHKWQTFGAFSLAIIAPLLMWQFPEYRGLHQRILYLGAFGWLFYALTCYQFKSNDGSISMMKFNK</sequence>
<dbReference type="RefSeq" id="WP_186989250.1">
    <property type="nucleotide sequence ID" value="NZ_CP052909.1"/>
</dbReference>
<accession>A0A7G8PXK2</accession>
<keyword evidence="1" id="KW-0472">Membrane</keyword>
<keyword evidence="1" id="KW-0812">Transmembrane</keyword>
<evidence type="ECO:0008006" key="4">
    <source>
        <dbReference type="Google" id="ProtNLM"/>
    </source>
</evidence>
<dbReference type="EMBL" id="CP052909">
    <property type="protein sequence ID" value="QNJ99068.1"/>
    <property type="molecule type" value="Genomic_DNA"/>
</dbReference>
<dbReference type="Proteomes" id="UP000515514">
    <property type="component" value="Chromosome"/>
</dbReference>
<feature type="transmembrane region" description="Helical" evidence="1">
    <location>
        <begin position="78"/>
        <end position="96"/>
    </location>
</feature>
<dbReference type="InterPro" id="IPR009339">
    <property type="entry name" value="DUF998"/>
</dbReference>
<name>A0A7G8PXK2_9FLAO</name>
<feature type="transmembrane region" description="Helical" evidence="1">
    <location>
        <begin position="142"/>
        <end position="159"/>
    </location>
</feature>
<dbReference type="AlphaFoldDB" id="A0A7G8PXK2"/>
<gene>
    <name evidence="2" type="ORF">ALE3EI_2534</name>
</gene>
<reference evidence="2 3" key="1">
    <citation type="submission" date="2020-04" db="EMBL/GenBank/DDBJ databases">
        <title>Genome sequence of Altibacter aquimarinus strain ALE3EI.</title>
        <authorList>
            <person name="Oh H.-M."/>
            <person name="Jang D."/>
        </authorList>
    </citation>
    <scope>NUCLEOTIDE SEQUENCE [LARGE SCALE GENOMIC DNA]</scope>
    <source>
        <strain evidence="2 3">ALE3EI</strain>
    </source>
</reference>
<dbReference type="KEGG" id="alti:ALE3EI_2534"/>
<feature type="transmembrane region" description="Helical" evidence="1">
    <location>
        <begin position="7"/>
        <end position="27"/>
    </location>
</feature>
<feature type="transmembrane region" description="Helical" evidence="1">
    <location>
        <begin position="171"/>
        <end position="189"/>
    </location>
</feature>
<dbReference type="Pfam" id="PF06197">
    <property type="entry name" value="DUF998"/>
    <property type="match status" value="1"/>
</dbReference>
<proteinExistence type="predicted"/>
<protein>
    <recommendedName>
        <fullName evidence="4">DUF998 domain-containing protein</fullName>
    </recommendedName>
</protein>
<evidence type="ECO:0000256" key="1">
    <source>
        <dbReference type="SAM" id="Phobius"/>
    </source>
</evidence>
<feature type="transmembrane region" description="Helical" evidence="1">
    <location>
        <begin position="47"/>
        <end position="66"/>
    </location>
</feature>